<dbReference type="Proteomes" id="UP000825729">
    <property type="component" value="Unassembled WGS sequence"/>
</dbReference>
<evidence type="ECO:0000313" key="3">
    <source>
        <dbReference type="Proteomes" id="UP000825729"/>
    </source>
</evidence>
<comment type="caution">
    <text evidence="2">The sequence shown here is derived from an EMBL/GenBank/DDBJ whole genome shotgun (WGS) entry which is preliminary data.</text>
</comment>
<evidence type="ECO:0000256" key="1">
    <source>
        <dbReference type="SAM" id="MobiDB-lite"/>
    </source>
</evidence>
<evidence type="ECO:0000313" key="2">
    <source>
        <dbReference type="EMBL" id="KAG9449085.1"/>
    </source>
</evidence>
<organism evidence="2 3">
    <name type="scientific">Aristolochia fimbriata</name>
    <name type="common">White veined hardy Dutchman's pipe vine</name>
    <dbReference type="NCBI Taxonomy" id="158543"/>
    <lineage>
        <taxon>Eukaryota</taxon>
        <taxon>Viridiplantae</taxon>
        <taxon>Streptophyta</taxon>
        <taxon>Embryophyta</taxon>
        <taxon>Tracheophyta</taxon>
        <taxon>Spermatophyta</taxon>
        <taxon>Magnoliopsida</taxon>
        <taxon>Magnoliidae</taxon>
        <taxon>Piperales</taxon>
        <taxon>Aristolochiaceae</taxon>
        <taxon>Aristolochia</taxon>
    </lineage>
</organism>
<proteinExistence type="predicted"/>
<sequence>MAEGNCSREERERRSEEERRRGRGGGSRAWRWRRVSTAHRAGTLVVESLSVSPFRWKDRDYTYGLETVIPMKKSEMSIAPSLSKRKKMCAHKPEEYLSGERYPEACAD</sequence>
<protein>
    <submittedName>
        <fullName evidence="2">Uncharacterized protein</fullName>
    </submittedName>
</protein>
<gene>
    <name evidence="2" type="ORF">H6P81_009050</name>
</gene>
<name>A0AAV7EJQ2_ARIFI</name>
<feature type="region of interest" description="Disordered" evidence="1">
    <location>
        <begin position="1"/>
        <end position="28"/>
    </location>
</feature>
<accession>A0AAV7EJQ2</accession>
<dbReference type="AlphaFoldDB" id="A0AAV7EJQ2"/>
<feature type="compositionally biased region" description="Basic and acidic residues" evidence="1">
    <location>
        <begin position="1"/>
        <end position="20"/>
    </location>
</feature>
<dbReference type="EMBL" id="JAINDJ010000004">
    <property type="protein sequence ID" value="KAG9449085.1"/>
    <property type="molecule type" value="Genomic_DNA"/>
</dbReference>
<keyword evidence="3" id="KW-1185">Reference proteome</keyword>
<reference evidence="2 3" key="1">
    <citation type="submission" date="2021-07" db="EMBL/GenBank/DDBJ databases">
        <title>The Aristolochia fimbriata genome: insights into angiosperm evolution, floral development and chemical biosynthesis.</title>
        <authorList>
            <person name="Jiao Y."/>
        </authorList>
    </citation>
    <scope>NUCLEOTIDE SEQUENCE [LARGE SCALE GENOMIC DNA]</scope>
    <source>
        <strain evidence="2">IBCAS-2021</strain>
        <tissue evidence="2">Leaf</tissue>
    </source>
</reference>